<dbReference type="EMBL" id="CP134146">
    <property type="protein sequence ID" value="WNC66976.1"/>
    <property type="molecule type" value="Genomic_DNA"/>
</dbReference>
<keyword evidence="2" id="KW-0238">DNA-binding</keyword>
<feature type="domain" description="HTH asnC-type" evidence="4">
    <location>
        <begin position="3"/>
        <end position="64"/>
    </location>
</feature>
<dbReference type="SUPFAM" id="SSF46785">
    <property type="entry name" value="Winged helix' DNA-binding domain"/>
    <property type="match status" value="1"/>
</dbReference>
<dbReference type="InterPro" id="IPR036390">
    <property type="entry name" value="WH_DNA-bd_sf"/>
</dbReference>
<evidence type="ECO:0000313" key="5">
    <source>
        <dbReference type="EMBL" id="WNC66976.1"/>
    </source>
</evidence>
<evidence type="ECO:0000259" key="4">
    <source>
        <dbReference type="PROSITE" id="PS50956"/>
    </source>
</evidence>
<dbReference type="InterPro" id="IPR000485">
    <property type="entry name" value="AsnC-type_HTH_dom"/>
</dbReference>
<dbReference type="InterPro" id="IPR011008">
    <property type="entry name" value="Dimeric_a/b-barrel"/>
</dbReference>
<evidence type="ECO:0000256" key="1">
    <source>
        <dbReference type="ARBA" id="ARBA00023015"/>
    </source>
</evidence>
<dbReference type="SMART" id="SM00344">
    <property type="entry name" value="HTH_ASNC"/>
    <property type="match status" value="1"/>
</dbReference>
<name>A0ABY9TDP8_9GAMM</name>
<dbReference type="InterPro" id="IPR019888">
    <property type="entry name" value="Tscrpt_reg_AsnC-like"/>
</dbReference>
<keyword evidence="1" id="KW-0805">Transcription regulation</keyword>
<keyword evidence="3" id="KW-0804">Transcription</keyword>
<dbReference type="CDD" id="cd00090">
    <property type="entry name" value="HTH_ARSR"/>
    <property type="match status" value="1"/>
</dbReference>
<evidence type="ECO:0000256" key="3">
    <source>
        <dbReference type="ARBA" id="ARBA00023163"/>
    </source>
</evidence>
<dbReference type="InterPro" id="IPR019885">
    <property type="entry name" value="Tscrpt_reg_HTH_AsnC-type_CS"/>
</dbReference>
<protein>
    <submittedName>
        <fullName evidence="5">Lrp/AsnC family transcriptional regulator</fullName>
    </submittedName>
</protein>
<keyword evidence="6" id="KW-1185">Reference proteome</keyword>
<evidence type="ECO:0000256" key="2">
    <source>
        <dbReference type="ARBA" id="ARBA00023125"/>
    </source>
</evidence>
<dbReference type="InterPro" id="IPR019887">
    <property type="entry name" value="Tscrpt_reg_AsnC/Lrp_C"/>
</dbReference>
<dbReference type="Pfam" id="PF13412">
    <property type="entry name" value="HTH_24"/>
    <property type="match status" value="1"/>
</dbReference>
<dbReference type="Pfam" id="PF01037">
    <property type="entry name" value="AsnC_trans_reg"/>
    <property type="match status" value="1"/>
</dbReference>
<dbReference type="InterPro" id="IPR011991">
    <property type="entry name" value="ArsR-like_HTH"/>
</dbReference>
<dbReference type="InterPro" id="IPR036388">
    <property type="entry name" value="WH-like_DNA-bd_sf"/>
</dbReference>
<dbReference type="PROSITE" id="PS00519">
    <property type="entry name" value="HTH_ASNC_1"/>
    <property type="match status" value="1"/>
</dbReference>
<dbReference type="Proteomes" id="UP001248581">
    <property type="component" value="Chromosome"/>
</dbReference>
<dbReference type="PROSITE" id="PS50956">
    <property type="entry name" value="HTH_ASNC_2"/>
    <property type="match status" value="1"/>
</dbReference>
<accession>A0ABY9TDP8</accession>
<dbReference type="Gene3D" id="3.30.70.920">
    <property type="match status" value="1"/>
</dbReference>
<gene>
    <name evidence="5" type="ORF">RI845_10585</name>
</gene>
<proteinExistence type="predicted"/>
<dbReference type="PANTHER" id="PTHR30154">
    <property type="entry name" value="LEUCINE-RESPONSIVE REGULATORY PROTEIN"/>
    <property type="match status" value="1"/>
</dbReference>
<dbReference type="Gene3D" id="1.10.10.10">
    <property type="entry name" value="Winged helix-like DNA-binding domain superfamily/Winged helix DNA-binding domain"/>
    <property type="match status" value="1"/>
</dbReference>
<dbReference type="SUPFAM" id="SSF54909">
    <property type="entry name" value="Dimeric alpha+beta barrel"/>
    <property type="match status" value="1"/>
</dbReference>
<dbReference type="PANTHER" id="PTHR30154:SF17">
    <property type="entry name" value="DNA-BINDING TRANSCRIPTIONAL ACTIVATOR DECR"/>
    <property type="match status" value="1"/>
</dbReference>
<reference evidence="6" key="1">
    <citation type="submission" date="2023-09" db="EMBL/GenBank/DDBJ databases">
        <authorList>
            <person name="Li S."/>
            <person name="Li X."/>
            <person name="Zhang C."/>
            <person name="Zhao Z."/>
        </authorList>
    </citation>
    <scope>NUCLEOTIDE SEQUENCE [LARGE SCALE GENOMIC DNA]</scope>
    <source>
        <strain evidence="6">SQ345</strain>
    </source>
</reference>
<dbReference type="PRINTS" id="PR00033">
    <property type="entry name" value="HTHASNC"/>
</dbReference>
<sequence length="153" mass="17193">MSLDRVDKQILQLLQQDGSLSSAEIAEQVGLTPPPCWRRIKKLQDNGYIDKCVNLLNAKKLGLGVTVFATIKLSAHGKENVETFREKITSYEEVMECYILLGGIDVLVKMNVASVESYHELFFRRLSQIPGVQEVNSSVVVERVKDTTELPIK</sequence>
<organism evidence="5 6">
    <name type="scientific">Thalassotalea nanhaiensis</name>
    <dbReference type="NCBI Taxonomy" id="3065648"/>
    <lineage>
        <taxon>Bacteria</taxon>
        <taxon>Pseudomonadati</taxon>
        <taxon>Pseudomonadota</taxon>
        <taxon>Gammaproteobacteria</taxon>
        <taxon>Alteromonadales</taxon>
        <taxon>Colwelliaceae</taxon>
        <taxon>Thalassotalea</taxon>
    </lineage>
</organism>
<evidence type="ECO:0000313" key="6">
    <source>
        <dbReference type="Proteomes" id="UP001248581"/>
    </source>
</evidence>
<dbReference type="RefSeq" id="WP_348386140.1">
    <property type="nucleotide sequence ID" value="NZ_CP134146.1"/>
</dbReference>